<evidence type="ECO:0000313" key="4">
    <source>
        <dbReference type="Proteomes" id="UP000331127"/>
    </source>
</evidence>
<dbReference type="RefSeq" id="WP_155355824.1">
    <property type="nucleotide sequence ID" value="NZ_BAAAHL010000014.1"/>
</dbReference>
<dbReference type="OrthoDB" id="52928at2"/>
<feature type="compositionally biased region" description="Acidic residues" evidence="1">
    <location>
        <begin position="689"/>
        <end position="699"/>
    </location>
</feature>
<name>A0A5M3WPC1_9ACTN</name>
<dbReference type="SUPFAM" id="SSF53098">
    <property type="entry name" value="Ribonuclease H-like"/>
    <property type="match status" value="1"/>
</dbReference>
<dbReference type="GO" id="GO:0003676">
    <property type="term" value="F:nucleic acid binding"/>
    <property type="evidence" value="ECO:0007669"/>
    <property type="project" value="InterPro"/>
</dbReference>
<dbReference type="PROSITE" id="PS50994">
    <property type="entry name" value="INTEGRASE"/>
    <property type="match status" value="1"/>
</dbReference>
<protein>
    <submittedName>
        <fullName evidence="3">Integrase/transposase</fullName>
    </submittedName>
</protein>
<keyword evidence="4" id="KW-1185">Reference proteome</keyword>
<comment type="caution">
    <text evidence="3">The sequence shown here is derived from an EMBL/GenBank/DDBJ whole genome shotgun (WGS) entry which is preliminary data.</text>
</comment>
<dbReference type="InterPro" id="IPR001584">
    <property type="entry name" value="Integrase_cat-core"/>
</dbReference>
<evidence type="ECO:0000313" key="3">
    <source>
        <dbReference type="EMBL" id="GES10390.1"/>
    </source>
</evidence>
<dbReference type="Gene3D" id="3.30.420.10">
    <property type="entry name" value="Ribonuclease H-like superfamily/Ribonuclease H"/>
    <property type="match status" value="1"/>
</dbReference>
<dbReference type="AlphaFoldDB" id="A0A5M3WPC1"/>
<reference evidence="3 4" key="1">
    <citation type="submission" date="2019-10" db="EMBL/GenBank/DDBJ databases">
        <title>Whole genome shotgun sequence of Acrocarpospora macrocephala NBRC 16266.</title>
        <authorList>
            <person name="Ichikawa N."/>
            <person name="Kimura A."/>
            <person name="Kitahashi Y."/>
            <person name="Komaki H."/>
            <person name="Oguchi A."/>
        </authorList>
    </citation>
    <scope>NUCLEOTIDE SEQUENCE [LARGE SCALE GENOMIC DNA]</scope>
    <source>
        <strain evidence="3 4">NBRC 16266</strain>
    </source>
</reference>
<evidence type="ECO:0000256" key="1">
    <source>
        <dbReference type="SAM" id="MobiDB-lite"/>
    </source>
</evidence>
<dbReference type="InterPro" id="IPR012337">
    <property type="entry name" value="RNaseH-like_sf"/>
</dbReference>
<gene>
    <name evidence="3" type="ORF">Amac_039870</name>
</gene>
<dbReference type="EMBL" id="BLAE01000021">
    <property type="protein sequence ID" value="GES10390.1"/>
    <property type="molecule type" value="Genomic_DNA"/>
</dbReference>
<feature type="region of interest" description="Disordered" evidence="1">
    <location>
        <begin position="653"/>
        <end position="722"/>
    </location>
</feature>
<organism evidence="3 4">
    <name type="scientific">Acrocarpospora macrocephala</name>
    <dbReference type="NCBI Taxonomy" id="150177"/>
    <lineage>
        <taxon>Bacteria</taxon>
        <taxon>Bacillati</taxon>
        <taxon>Actinomycetota</taxon>
        <taxon>Actinomycetes</taxon>
        <taxon>Streptosporangiales</taxon>
        <taxon>Streptosporangiaceae</taxon>
        <taxon>Acrocarpospora</taxon>
    </lineage>
</organism>
<feature type="region of interest" description="Disordered" evidence="1">
    <location>
        <begin position="241"/>
        <end position="260"/>
    </location>
</feature>
<accession>A0A5M3WPC1</accession>
<sequence>MSWAGVRFGVGTRLVLDGETVEIVELVATKAGNEVIVKDMRGGRRRMSQRELLFSDRARVIPDVDGPEPDDPYETAGTVLGRLTPAQLARVAERAAHLEEVLTGYRSGSEELVGPGEPRAEYDPDLPLGTRYAAKAKELGVVPRTVERWVHDYRRFHQAGLAEGMEPHGAGRLGQADPRWVEMALEVMAEYTSESQPTMALVAEQTAARLQARYGADVVKMPSRASSYRYLEELDHRVPTFHGSSKRRRESADRPKTAYGRLRPTRPGEYVLLDTTRSDVFALDPITLRWVQAEITVAMDWYDRAITGLRVTPVSTKAVDVGGILYQTFRPRPVGKNWPAHAVWPEHGLPRGVLMDVDAFTSTPVRAAAVAPRVPETIVIDHGKVFASAHVTSVCRRLGISIQPARLRTGRDKGPIERFFRTLRQGLLERLPGYKGPDVYSRGLDPEGQAFLFLDELEAIIAKWIAVVYHHRPHRSLVDPHMPGLKLSPAMMFEHGVARSGYVEVPRNPDLGFEFLKVEYLPVHHYGVEINRCRYNGDVLEDFRGKTSPFLGAAKGRWPFHVNIDDITKIYFRHPDTRQWHALDWEHAPMLDMPFSLEALEFSRRLAAAKYTYPDDKLALADLLKRWNLGLEMSRTERRMALRLSREQAAVELPDLDADPVPSPASVRKALGGPAEAGDQSQPPPAQEAGDDDDADELDLAPPDRTSDGTEGMGDPVSDFEDDFYATALKDVDD</sequence>
<feature type="domain" description="Integrase catalytic" evidence="2">
    <location>
        <begin position="263"/>
        <end position="497"/>
    </location>
</feature>
<dbReference type="InterPro" id="IPR036397">
    <property type="entry name" value="RNaseH_sf"/>
</dbReference>
<evidence type="ECO:0000259" key="2">
    <source>
        <dbReference type="PROSITE" id="PS50994"/>
    </source>
</evidence>
<proteinExistence type="predicted"/>
<dbReference type="GO" id="GO:0015074">
    <property type="term" value="P:DNA integration"/>
    <property type="evidence" value="ECO:0007669"/>
    <property type="project" value="InterPro"/>
</dbReference>
<dbReference type="Proteomes" id="UP000331127">
    <property type="component" value="Unassembled WGS sequence"/>
</dbReference>